<sequence length="125" mass="12193">MILKKAGIVTVGIGAALMAAAPMASATEGHGGHGGHHGGHHGPTQDCSINGGDAASESGGGANSEVEAGRGAATALSQLVTPTADAAGGDARGLTCSSFIDDSFNDSFNVTLIDNSGQGKPKHER</sequence>
<protein>
    <submittedName>
        <fullName evidence="3">Uncharacterized protein</fullName>
    </submittedName>
</protein>
<feature type="region of interest" description="Disordered" evidence="1">
    <location>
        <begin position="24"/>
        <end position="69"/>
    </location>
</feature>
<reference evidence="3 4" key="1">
    <citation type="submission" date="2024-03" db="EMBL/GenBank/DDBJ databases">
        <title>Actinomycetospora sp. OC33-EN07, a novel actinomycete isolated from wild orchid (Aerides multiflora).</title>
        <authorList>
            <person name="Suriyachadkun C."/>
        </authorList>
    </citation>
    <scope>NUCLEOTIDE SEQUENCE [LARGE SCALE GENOMIC DNA]</scope>
    <source>
        <strain evidence="3 4">OC33-EN07</strain>
    </source>
</reference>
<organism evidence="3 4">
    <name type="scientific">Actinomycetospora flava</name>
    <dbReference type="NCBI Taxonomy" id="3129232"/>
    <lineage>
        <taxon>Bacteria</taxon>
        <taxon>Bacillati</taxon>
        <taxon>Actinomycetota</taxon>
        <taxon>Actinomycetes</taxon>
        <taxon>Pseudonocardiales</taxon>
        <taxon>Pseudonocardiaceae</taxon>
        <taxon>Actinomycetospora</taxon>
    </lineage>
</organism>
<accession>A0ABU8M6V5</accession>
<proteinExistence type="predicted"/>
<name>A0ABU8M6V5_9PSEU</name>
<evidence type="ECO:0000256" key="2">
    <source>
        <dbReference type="SAM" id="SignalP"/>
    </source>
</evidence>
<dbReference type="EMBL" id="JBBEGM010000005">
    <property type="protein sequence ID" value="MEJ2862470.1"/>
    <property type="molecule type" value="Genomic_DNA"/>
</dbReference>
<keyword evidence="4" id="KW-1185">Reference proteome</keyword>
<gene>
    <name evidence="3" type="ORF">WCD58_14960</name>
</gene>
<dbReference type="RefSeq" id="WP_337703844.1">
    <property type="nucleotide sequence ID" value="NZ_JBBEGM010000005.1"/>
</dbReference>
<evidence type="ECO:0000313" key="3">
    <source>
        <dbReference type="EMBL" id="MEJ2862470.1"/>
    </source>
</evidence>
<feature type="signal peptide" evidence="2">
    <location>
        <begin position="1"/>
        <end position="26"/>
    </location>
</feature>
<keyword evidence="2" id="KW-0732">Signal</keyword>
<comment type="caution">
    <text evidence="3">The sequence shown here is derived from an EMBL/GenBank/DDBJ whole genome shotgun (WGS) entry which is preliminary data.</text>
</comment>
<dbReference type="Proteomes" id="UP001369736">
    <property type="component" value="Unassembled WGS sequence"/>
</dbReference>
<feature type="chain" id="PRO_5046512919" evidence="2">
    <location>
        <begin position="27"/>
        <end position="125"/>
    </location>
</feature>
<evidence type="ECO:0000256" key="1">
    <source>
        <dbReference type="SAM" id="MobiDB-lite"/>
    </source>
</evidence>
<evidence type="ECO:0000313" key="4">
    <source>
        <dbReference type="Proteomes" id="UP001369736"/>
    </source>
</evidence>